<accession>A0A8J2SGZ7</accession>
<feature type="compositionally biased region" description="Basic and acidic residues" evidence="1">
    <location>
        <begin position="336"/>
        <end position="345"/>
    </location>
</feature>
<evidence type="ECO:0000313" key="3">
    <source>
        <dbReference type="Proteomes" id="UP000789595"/>
    </source>
</evidence>
<reference evidence="2" key="1">
    <citation type="submission" date="2021-11" db="EMBL/GenBank/DDBJ databases">
        <authorList>
            <consortium name="Genoscope - CEA"/>
            <person name="William W."/>
        </authorList>
    </citation>
    <scope>NUCLEOTIDE SEQUENCE</scope>
</reference>
<dbReference type="Proteomes" id="UP000789595">
    <property type="component" value="Unassembled WGS sequence"/>
</dbReference>
<dbReference type="AlphaFoldDB" id="A0A8J2SGZ7"/>
<feature type="compositionally biased region" description="Basic residues" evidence="1">
    <location>
        <begin position="346"/>
        <end position="355"/>
    </location>
</feature>
<feature type="region of interest" description="Disordered" evidence="1">
    <location>
        <begin position="328"/>
        <end position="355"/>
    </location>
</feature>
<feature type="compositionally biased region" description="Acidic residues" evidence="1">
    <location>
        <begin position="87"/>
        <end position="96"/>
    </location>
</feature>
<comment type="caution">
    <text evidence="2">The sequence shown here is derived from an EMBL/GenBank/DDBJ whole genome shotgun (WGS) entry which is preliminary data.</text>
</comment>
<evidence type="ECO:0000256" key="1">
    <source>
        <dbReference type="SAM" id="MobiDB-lite"/>
    </source>
</evidence>
<sequence length="355" mass="39086">MGKKNRKKQDDGDYFASLGAPTENAVDDAAAEKAEEERLERQRKAAAQREAKKQKEAQERAERAAVAERARLAMERRNNKGRAVAVEEAEEEEAVEEPAPAPQPTAAEEAAPPPPPPLSSFARVLLFLRPFSPDAGAVSGVGKVWRLLWLVLSTFASPATIEDVDAHLRTSNSAAAEKIDAEDERKRTTMLFCPDTGKWFPRNTKVWSLASLRRTDTTIERWVKNLKTKGKSEQWTRVRDGDGWASCPSKLGVADEDLGDSDVQFYACLDQKVFECSDWVASHVCTRAAARELGCVDGPRTLFRVVVDDVQGAVATLDKKASAALHAKAGVSTKKQPKEKLSRAEKKAKKKAYGR</sequence>
<name>A0A8J2SGZ7_9STRA</name>
<dbReference type="EMBL" id="CAKKNE010000003">
    <property type="protein sequence ID" value="CAH0372268.1"/>
    <property type="molecule type" value="Genomic_DNA"/>
</dbReference>
<evidence type="ECO:0000313" key="2">
    <source>
        <dbReference type="EMBL" id="CAH0372268.1"/>
    </source>
</evidence>
<gene>
    <name evidence="2" type="ORF">PECAL_3P22510</name>
</gene>
<keyword evidence="3" id="KW-1185">Reference proteome</keyword>
<dbReference type="OrthoDB" id="10653733at2759"/>
<organism evidence="2 3">
    <name type="scientific">Pelagomonas calceolata</name>
    <dbReference type="NCBI Taxonomy" id="35677"/>
    <lineage>
        <taxon>Eukaryota</taxon>
        <taxon>Sar</taxon>
        <taxon>Stramenopiles</taxon>
        <taxon>Ochrophyta</taxon>
        <taxon>Pelagophyceae</taxon>
        <taxon>Pelagomonadales</taxon>
        <taxon>Pelagomonadaceae</taxon>
        <taxon>Pelagomonas</taxon>
    </lineage>
</organism>
<feature type="compositionally biased region" description="Basic and acidic residues" evidence="1">
    <location>
        <begin position="30"/>
        <end position="78"/>
    </location>
</feature>
<feature type="region of interest" description="Disordered" evidence="1">
    <location>
        <begin position="1"/>
        <end position="116"/>
    </location>
</feature>
<proteinExistence type="predicted"/>
<protein>
    <submittedName>
        <fullName evidence="2">Uncharacterized protein</fullName>
    </submittedName>
</protein>